<dbReference type="RefSeq" id="WP_340329180.1">
    <property type="nucleotide sequence ID" value="NZ_JAZHOF010000003.1"/>
</dbReference>
<dbReference type="PANTHER" id="PTHR34846">
    <property type="entry name" value="4-CARBOXYMUCONOLACTONE DECARBOXYLASE FAMILY PROTEIN (AFU_ORTHOLOGUE AFUA_6G11590)"/>
    <property type="match status" value="1"/>
</dbReference>
<gene>
    <name evidence="3" type="ORF">V3328_08350</name>
</gene>
<evidence type="ECO:0000313" key="3">
    <source>
        <dbReference type="EMBL" id="MEJ8571479.1"/>
    </source>
</evidence>
<dbReference type="InterPro" id="IPR003779">
    <property type="entry name" value="CMD-like"/>
</dbReference>
<dbReference type="PANTHER" id="PTHR34846:SF11">
    <property type="entry name" value="4-CARBOXYMUCONOLACTONE DECARBOXYLASE FAMILY PROTEIN (AFU_ORTHOLOGUE AFUA_6G11590)"/>
    <property type="match status" value="1"/>
</dbReference>
<accession>A0AAW9RQ08</accession>
<dbReference type="InterPro" id="IPR029032">
    <property type="entry name" value="AhpD-like"/>
</dbReference>
<dbReference type="Gene3D" id="1.20.1290.10">
    <property type="entry name" value="AhpD-like"/>
    <property type="match status" value="1"/>
</dbReference>
<name>A0AAW9RQ08_9HYPH</name>
<proteinExistence type="predicted"/>
<dbReference type="Pfam" id="PF02627">
    <property type="entry name" value="CMD"/>
    <property type="match status" value="1"/>
</dbReference>
<feature type="region of interest" description="Disordered" evidence="1">
    <location>
        <begin position="179"/>
        <end position="205"/>
    </location>
</feature>
<comment type="caution">
    <text evidence="3">The sequence shown here is derived from an EMBL/GenBank/DDBJ whole genome shotgun (WGS) entry which is preliminary data.</text>
</comment>
<evidence type="ECO:0000313" key="4">
    <source>
        <dbReference type="Proteomes" id="UP001378188"/>
    </source>
</evidence>
<feature type="compositionally biased region" description="Low complexity" evidence="1">
    <location>
        <begin position="182"/>
        <end position="191"/>
    </location>
</feature>
<organism evidence="3 4">
    <name type="scientific">Microbaculum marinum</name>
    <dbReference type="NCBI Taxonomy" id="1764581"/>
    <lineage>
        <taxon>Bacteria</taxon>
        <taxon>Pseudomonadati</taxon>
        <taxon>Pseudomonadota</taxon>
        <taxon>Alphaproteobacteria</taxon>
        <taxon>Hyphomicrobiales</taxon>
        <taxon>Tepidamorphaceae</taxon>
        <taxon>Microbaculum</taxon>
    </lineage>
</organism>
<evidence type="ECO:0000259" key="2">
    <source>
        <dbReference type="Pfam" id="PF02627"/>
    </source>
</evidence>
<protein>
    <submittedName>
        <fullName evidence="3">Carboxymuconolactone decarboxylase family protein</fullName>
    </submittedName>
</protein>
<dbReference type="SUPFAM" id="SSF69118">
    <property type="entry name" value="AhpD-like"/>
    <property type="match status" value="1"/>
</dbReference>
<keyword evidence="4" id="KW-1185">Reference proteome</keyword>
<dbReference type="AlphaFoldDB" id="A0AAW9RQ08"/>
<feature type="domain" description="Carboxymuconolactone decarboxylase-like" evidence="2">
    <location>
        <begin position="44"/>
        <end position="126"/>
    </location>
</feature>
<dbReference type="Proteomes" id="UP001378188">
    <property type="component" value="Unassembled WGS sequence"/>
</dbReference>
<dbReference type="EMBL" id="JAZHOF010000003">
    <property type="protein sequence ID" value="MEJ8571479.1"/>
    <property type="molecule type" value="Genomic_DNA"/>
</dbReference>
<dbReference type="GO" id="GO:0051920">
    <property type="term" value="F:peroxiredoxin activity"/>
    <property type="evidence" value="ECO:0007669"/>
    <property type="project" value="InterPro"/>
</dbReference>
<evidence type="ECO:0000256" key="1">
    <source>
        <dbReference type="SAM" id="MobiDB-lite"/>
    </source>
</evidence>
<reference evidence="3 4" key="1">
    <citation type="submission" date="2024-02" db="EMBL/GenBank/DDBJ databases">
        <title>Genome analysis and characterization of Microbaculum marinisediminis sp. nov., isolated from marine sediment.</title>
        <authorList>
            <person name="Du Z.-J."/>
            <person name="Ye Y.-Q."/>
            <person name="Zhang Z.-R."/>
            <person name="Yuan S.-M."/>
            <person name="Zhang X.-Y."/>
        </authorList>
    </citation>
    <scope>NUCLEOTIDE SEQUENCE [LARGE SCALE GENOMIC DNA]</scope>
    <source>
        <strain evidence="3 4">SDUM1044001</strain>
    </source>
</reference>
<sequence length="205" mass="22800">MTGPRISLPDFDDLNAAQRRVYEDVVRGPRGRVSGPLRAVIHSPDLADRWQRLGEFLRFDISLPHALKELAILVTARRWNAELEWTIHARAARDYGLSEGVIEAIRRGEPPDFADAEQADVYAFARELQLHGRVADDSYAAILSRWGETGVVELTALVGYYTMVAMTLNAHRIPLPGDSRPELLPEGGPEPWQLSDIPAASPEPT</sequence>